<gene>
    <name evidence="1" type="ordered locus">MexAM1_META2p0486</name>
</gene>
<accession>C5B4F2</accession>
<dbReference type="OrthoDB" id="8476494at2"/>
<name>C5B4F2_METEA</name>
<geneLocation type="plasmid" evidence="1 2">
    <name>megaplasmid</name>
</geneLocation>
<protein>
    <submittedName>
        <fullName evidence="1">Uncharacterized protein</fullName>
    </submittedName>
</protein>
<sequence length="351" mass="39120">MKNTIVEVPFGYNLKGKKKGQRNDRDYIRETTVTVGIATPDADEAPVALVWHRRGRWGDEGYQHSPREYRVCGSRLYRPVEFESGYGKPDSQAALTELLEAVATRDDCAANLLQSGARRSWWDYEPKLNGALELGNALIVSSSEEDAVAAEIRRKAEKLIVVDGKVYDVTSEPMYVVTNGRFQHRLGAEVVPLHAIEPPMDVAKHFRADQLPEVLETIASRFSRRELDFDPENPASFVEYVPDWIEVREGFEHVLTYRHDQTPQLLAAVARALGYLGKTLSEQPVPVLLAFGELRDAAARSEPGAVIADRAEVLSDALSAHAFEAKLLREEVEKWRMAPVAHAPAVAAPKP</sequence>
<dbReference type="KEGG" id="mea:Mex_2p0486"/>
<evidence type="ECO:0000313" key="1">
    <source>
        <dbReference type="EMBL" id="ACS43334.1"/>
    </source>
</evidence>
<keyword evidence="2" id="KW-1185">Reference proteome</keyword>
<proteinExistence type="predicted"/>
<dbReference type="HOGENOM" id="CLU_758231_0_0_5"/>
<reference evidence="1 2" key="1">
    <citation type="journal article" date="2009" name="PLoS ONE">
        <title>Methylobacterium genome sequences: a reference blueprint to investigate microbial metabolism of C1 compounds from natural and industrial sources.</title>
        <authorList>
            <person name="Vuilleumier S."/>
            <person name="Chistoserdova L."/>
            <person name="Lee M.-C."/>
            <person name="Bringel F."/>
            <person name="Lajus A."/>
            <person name="Zhou Y."/>
            <person name="Gourion B."/>
            <person name="Barbe V."/>
            <person name="Chang J."/>
            <person name="Cruveiller S."/>
            <person name="Dossat C."/>
            <person name="Gillett W."/>
            <person name="Gruffaz C."/>
            <person name="Haugen E."/>
            <person name="Hourcade E."/>
            <person name="Levy R."/>
            <person name="Mangenot S."/>
            <person name="Muller E."/>
            <person name="Nadalig T."/>
            <person name="Pagni M."/>
            <person name="Penny C."/>
            <person name="Peyraud R."/>
            <person name="Robinson D.G."/>
            <person name="Roche D."/>
            <person name="Rouy Z."/>
            <person name="Saenampechek C."/>
            <person name="Salvignol G."/>
            <person name="Vallenet D."/>
            <person name="Wu Z."/>
            <person name="Marx C.J."/>
            <person name="Vorholt J.A."/>
            <person name="Olson M.V."/>
            <person name="Kaul R."/>
            <person name="Weissenbach J."/>
            <person name="Medigue C."/>
            <person name="Lidstrom M.E."/>
        </authorList>
    </citation>
    <scope>NUCLEOTIDE SEQUENCE [LARGE SCALE GENOMIC DNA]</scope>
    <source>
        <strain evidence="2">ATCC 14718 / DSM 1338 / JCM 2805 / NCIMB 9133 / AM1</strain>
    </source>
</reference>
<dbReference type="EMBL" id="CP001511">
    <property type="protein sequence ID" value="ACS43334.1"/>
    <property type="molecule type" value="Genomic_DNA"/>
</dbReference>
<dbReference type="RefSeq" id="WP_012753803.1">
    <property type="nucleotide sequence ID" value="NC_012811.1"/>
</dbReference>
<evidence type="ECO:0000313" key="2">
    <source>
        <dbReference type="Proteomes" id="UP000009081"/>
    </source>
</evidence>
<dbReference type="AlphaFoldDB" id="C5B4F2"/>
<dbReference type="Proteomes" id="UP000009081">
    <property type="component" value="Plasmid megaplasmid"/>
</dbReference>
<keyword evidence="1" id="KW-0614">Plasmid</keyword>
<organism evidence="1 2">
    <name type="scientific">Methylorubrum extorquens (strain ATCC 14718 / DSM 1338 / JCM 2805 / NCIMB 9133 / AM1)</name>
    <name type="common">Methylobacterium extorquens</name>
    <dbReference type="NCBI Taxonomy" id="272630"/>
    <lineage>
        <taxon>Bacteria</taxon>
        <taxon>Pseudomonadati</taxon>
        <taxon>Pseudomonadota</taxon>
        <taxon>Alphaproteobacteria</taxon>
        <taxon>Hyphomicrobiales</taxon>
        <taxon>Methylobacteriaceae</taxon>
        <taxon>Methylorubrum</taxon>
    </lineage>
</organism>